<keyword evidence="3" id="KW-1185">Reference proteome</keyword>
<dbReference type="InterPro" id="IPR007410">
    <property type="entry name" value="LpqE-like"/>
</dbReference>
<dbReference type="Gene3D" id="2.60.40.1890">
    <property type="entry name" value="PCu(A)C copper chaperone"/>
    <property type="match status" value="1"/>
</dbReference>
<dbReference type="PANTHER" id="PTHR36302:SF1">
    <property type="entry name" value="COPPER CHAPERONE PCU(A)C"/>
    <property type="match status" value="1"/>
</dbReference>
<dbReference type="SUPFAM" id="SSF110087">
    <property type="entry name" value="DR1885-like metal-binding protein"/>
    <property type="match status" value="1"/>
</dbReference>
<dbReference type="PANTHER" id="PTHR36302">
    <property type="entry name" value="BLR7088 PROTEIN"/>
    <property type="match status" value="1"/>
</dbReference>
<protein>
    <recommendedName>
        <fullName evidence="4">Copper chaperone PCu(A)C</fullName>
    </recommendedName>
</protein>
<reference evidence="2 3" key="1">
    <citation type="submission" date="2016-03" db="EMBL/GenBank/DDBJ databases">
        <title>Genome sequence of Rhodococcus kyotonensis KB10.</title>
        <authorList>
            <person name="Jeong H."/>
            <person name="Hong C.E."/>
            <person name="Jo S.H."/>
            <person name="Park J.M."/>
        </authorList>
    </citation>
    <scope>NUCLEOTIDE SEQUENCE [LARGE SCALE GENOMIC DNA]</scope>
    <source>
        <strain evidence="2 3">KB10</strain>
    </source>
</reference>
<name>A0A177YK44_9NOCA</name>
<gene>
    <name evidence="2" type="ORF">A3K89_18785</name>
</gene>
<comment type="caution">
    <text evidence="2">The sequence shown here is derived from an EMBL/GenBank/DDBJ whole genome shotgun (WGS) entry which is preliminary data.</text>
</comment>
<keyword evidence="1" id="KW-0732">Signal</keyword>
<dbReference type="Pfam" id="PF04314">
    <property type="entry name" value="PCuAC"/>
    <property type="match status" value="1"/>
</dbReference>
<proteinExistence type="predicted"/>
<dbReference type="InterPro" id="IPR058248">
    <property type="entry name" value="Lxx211020-like"/>
</dbReference>
<feature type="chain" id="PRO_5039586538" description="Copper chaperone PCu(A)C" evidence="1">
    <location>
        <begin position="23"/>
        <end position="158"/>
    </location>
</feature>
<dbReference type="AlphaFoldDB" id="A0A177YK44"/>
<evidence type="ECO:0008006" key="4">
    <source>
        <dbReference type="Google" id="ProtNLM"/>
    </source>
</evidence>
<dbReference type="PROSITE" id="PS51257">
    <property type="entry name" value="PROKAR_LIPOPROTEIN"/>
    <property type="match status" value="1"/>
</dbReference>
<dbReference type="Proteomes" id="UP000077519">
    <property type="component" value="Unassembled WGS sequence"/>
</dbReference>
<organism evidence="2 3">
    <name type="scientific">Rhodococcoides kyotonense</name>
    <dbReference type="NCBI Taxonomy" id="398843"/>
    <lineage>
        <taxon>Bacteria</taxon>
        <taxon>Bacillati</taxon>
        <taxon>Actinomycetota</taxon>
        <taxon>Actinomycetes</taxon>
        <taxon>Mycobacteriales</taxon>
        <taxon>Nocardiaceae</taxon>
        <taxon>Rhodococcoides</taxon>
    </lineage>
</organism>
<dbReference type="InterPro" id="IPR036182">
    <property type="entry name" value="PCuAC_sf"/>
</dbReference>
<evidence type="ECO:0000313" key="2">
    <source>
        <dbReference type="EMBL" id="OAK55956.1"/>
    </source>
</evidence>
<dbReference type="EMBL" id="LVHI01000007">
    <property type="protein sequence ID" value="OAK55956.1"/>
    <property type="molecule type" value="Genomic_DNA"/>
</dbReference>
<evidence type="ECO:0000313" key="3">
    <source>
        <dbReference type="Proteomes" id="UP000077519"/>
    </source>
</evidence>
<evidence type="ECO:0000256" key="1">
    <source>
        <dbReference type="SAM" id="SignalP"/>
    </source>
</evidence>
<accession>A0A177YK44</accession>
<sequence>MNMYRTAFVALAGALLVAGCGADEPRTEADSVTVREAWIKAADTGMTSAFAEIQNTGDDQVRVVAASTGSSSMMELHEVVASADGSMVMKPKEGGFAVAGDDTKVLQAGGDHLMLMDVTSPLTPGADTDITLTFEDGSTTTFTAQVRDFAGAQENYGG</sequence>
<feature type="signal peptide" evidence="1">
    <location>
        <begin position="1"/>
        <end position="22"/>
    </location>
</feature>